<keyword evidence="5 6" id="KW-0326">Glycosidase</keyword>
<dbReference type="InterPro" id="IPR006102">
    <property type="entry name" value="Ig-like_GH2"/>
</dbReference>
<protein>
    <recommendedName>
        <fullName evidence="3">beta-galactosidase</fullName>
        <ecNumber evidence="3">3.2.1.23</ecNumber>
    </recommendedName>
</protein>
<dbReference type="InterPro" id="IPR013783">
    <property type="entry name" value="Ig-like_fold"/>
</dbReference>
<comment type="catalytic activity">
    <reaction evidence="1">
        <text>Hydrolysis of terminal non-reducing beta-D-galactose residues in beta-D-galactosides.</text>
        <dbReference type="EC" id="3.2.1.23"/>
    </reaction>
</comment>
<feature type="domain" description="Glycoside hydrolase family 2 immunoglobulin-like beta-sandwich" evidence="7">
    <location>
        <begin position="231"/>
        <end position="332"/>
    </location>
</feature>
<feature type="domain" description="Glycoside hydrolase family 2 catalytic" evidence="8">
    <location>
        <begin position="341"/>
        <end position="627"/>
    </location>
</feature>
<dbReference type="PANTHER" id="PTHR46323:SF2">
    <property type="entry name" value="BETA-GALACTOSIDASE"/>
    <property type="match status" value="1"/>
</dbReference>
<dbReference type="Pfam" id="PF02836">
    <property type="entry name" value="Glyco_hydro_2_C"/>
    <property type="match status" value="1"/>
</dbReference>
<dbReference type="GO" id="GO:0004565">
    <property type="term" value="F:beta-galactosidase activity"/>
    <property type="evidence" value="ECO:0007669"/>
    <property type="project" value="UniProtKB-EC"/>
</dbReference>
<comment type="similarity">
    <text evidence="2 6">Belongs to the glycosyl hydrolase 2 family.</text>
</comment>
<dbReference type="GO" id="GO:0005990">
    <property type="term" value="P:lactose catabolic process"/>
    <property type="evidence" value="ECO:0007669"/>
    <property type="project" value="TreeGrafter"/>
</dbReference>
<dbReference type="PRINTS" id="PR00132">
    <property type="entry name" value="GLHYDRLASE2"/>
</dbReference>
<dbReference type="SUPFAM" id="SSF49303">
    <property type="entry name" value="beta-Galactosidase/glucuronidase domain"/>
    <property type="match status" value="1"/>
</dbReference>
<dbReference type="InterPro" id="IPR006104">
    <property type="entry name" value="Glyco_hydro_2_N"/>
</dbReference>
<evidence type="ECO:0000256" key="2">
    <source>
        <dbReference type="ARBA" id="ARBA00007401"/>
    </source>
</evidence>
<dbReference type="EMBL" id="MPLS01000003">
    <property type="protein sequence ID" value="ORI98472.1"/>
    <property type="molecule type" value="Genomic_DNA"/>
</dbReference>
<evidence type="ECO:0000313" key="10">
    <source>
        <dbReference type="EMBL" id="ORI98472.1"/>
    </source>
</evidence>
<dbReference type="GO" id="GO:0009341">
    <property type="term" value="C:beta-galactosidase complex"/>
    <property type="evidence" value="ECO:0007669"/>
    <property type="project" value="TreeGrafter"/>
</dbReference>
<dbReference type="PANTHER" id="PTHR46323">
    <property type="entry name" value="BETA-GALACTOSIDASE"/>
    <property type="match status" value="1"/>
</dbReference>
<gene>
    <name evidence="10" type="ORF">BMR96_01360</name>
</gene>
<accession>A0A1X0VFE7</accession>
<comment type="caution">
    <text evidence="10">The sequence shown here is derived from an EMBL/GenBank/DDBJ whole genome shotgun (WGS) entry which is preliminary data.</text>
</comment>
<dbReference type="InterPro" id="IPR050347">
    <property type="entry name" value="Bact_Beta-galactosidase"/>
</dbReference>
<evidence type="ECO:0000259" key="7">
    <source>
        <dbReference type="Pfam" id="PF00703"/>
    </source>
</evidence>
<sequence>MLEKLEWLDDPCVFRVGKLPAHSDHTMYQTTDEIKQKQSSFTKSLDGDWQFHFSENPSQRLIGFEQPDFDVEQFEHIAVPGHIELQGFGQIHYINTLYPWEGKIYRRPPYSLSHDKSYKGLFSEAADNTVGQYIKTFTLPDNFAQHDVHIQFDGVEKAMYLWLNGHFIGYSEDSFSQAEFDLTPYLQAGENKLAVEVYKYSTAAFIEDQDMFRFSGIFRSVRLLAMPQVNLVDLFLKPTVDKQLHTGTLSMSLSFDGKLTGTSAKIVVQNPSQNIVWQETVAISSHVTLSSAVIENVALWSHKHPNLYQLLITIFDANQNIIAVVPYSFGFRRLHKDGHNRVTLNNVPLHLNGVNRHEWSPTGGRNITMSDMKKDISVFKDNHINAVRTSHYPNQIPWYNLCDQNGIYMMAETNLESHGSWQKMGAVEPSYNVPGSIPEWQDVVLDRAKSNFEQFKNHPAILFWSLGNESYTGDNIAAMDAYFKSVDDSRLTHYEGVFQNRIDEDRISDVESRMYAHPKAIKDYLTNHPKKPYLNCEYMHSMGNSIGGLGDYMQLFDEFDSYLGGFIWDYIDQALYVTDKVTGQQVLRYGGDFNDRHSDYEFSGDGIMFANRQEKPAMQEVRYYYGRYDNE</sequence>
<dbReference type="InterPro" id="IPR017853">
    <property type="entry name" value="GH"/>
</dbReference>
<evidence type="ECO:0000256" key="3">
    <source>
        <dbReference type="ARBA" id="ARBA00012756"/>
    </source>
</evidence>
<evidence type="ECO:0000256" key="5">
    <source>
        <dbReference type="ARBA" id="ARBA00023295"/>
    </source>
</evidence>
<dbReference type="SUPFAM" id="SSF51445">
    <property type="entry name" value="(Trans)glycosidases"/>
    <property type="match status" value="1"/>
</dbReference>
<dbReference type="InterPro" id="IPR006103">
    <property type="entry name" value="Glyco_hydro_2_cat"/>
</dbReference>
<dbReference type="Gene3D" id="3.20.20.80">
    <property type="entry name" value="Glycosidases"/>
    <property type="match status" value="1"/>
</dbReference>
<dbReference type="eggNOG" id="COG3250">
    <property type="taxonomic scope" value="Bacteria"/>
</dbReference>
<dbReference type="RefSeq" id="WP_080518884.1">
    <property type="nucleotide sequence ID" value="NZ_MPLS01000003.1"/>
</dbReference>
<dbReference type="Pfam" id="PF00703">
    <property type="entry name" value="Glyco_hydro_2"/>
    <property type="match status" value="1"/>
</dbReference>
<dbReference type="STRING" id="33968.BMS77_00645"/>
<evidence type="ECO:0000256" key="6">
    <source>
        <dbReference type="RuleBase" id="RU361154"/>
    </source>
</evidence>
<evidence type="ECO:0000256" key="1">
    <source>
        <dbReference type="ARBA" id="ARBA00001412"/>
    </source>
</evidence>
<dbReference type="InterPro" id="IPR006101">
    <property type="entry name" value="Glyco_hydro_2"/>
</dbReference>
<organism evidence="10 11">
    <name type="scientific">Leuconostoc pseudomesenteroides</name>
    <dbReference type="NCBI Taxonomy" id="33968"/>
    <lineage>
        <taxon>Bacteria</taxon>
        <taxon>Bacillati</taxon>
        <taxon>Bacillota</taxon>
        <taxon>Bacilli</taxon>
        <taxon>Lactobacillales</taxon>
        <taxon>Lactobacillaceae</taxon>
        <taxon>Leuconostoc</taxon>
    </lineage>
</organism>
<dbReference type="AlphaFoldDB" id="A0A1X0VFE7"/>
<dbReference type="Gene3D" id="2.60.40.10">
    <property type="entry name" value="Immunoglobulins"/>
    <property type="match status" value="1"/>
</dbReference>
<keyword evidence="4 6" id="KW-0378">Hydrolase</keyword>
<dbReference type="SUPFAM" id="SSF49785">
    <property type="entry name" value="Galactose-binding domain-like"/>
    <property type="match status" value="1"/>
</dbReference>
<dbReference type="PROSITE" id="PS00608">
    <property type="entry name" value="GLYCOSYL_HYDROL_F2_2"/>
    <property type="match status" value="1"/>
</dbReference>
<dbReference type="Gene3D" id="2.60.120.260">
    <property type="entry name" value="Galactose-binding domain-like"/>
    <property type="match status" value="1"/>
</dbReference>
<dbReference type="InterPro" id="IPR036156">
    <property type="entry name" value="Beta-gal/glucu_dom_sf"/>
</dbReference>
<dbReference type="EC" id="3.2.1.23" evidence="3"/>
<dbReference type="PROSITE" id="PS00719">
    <property type="entry name" value="GLYCOSYL_HYDROL_F2_1"/>
    <property type="match status" value="1"/>
</dbReference>
<dbReference type="Pfam" id="PF02837">
    <property type="entry name" value="Glyco_hydro_2_N"/>
    <property type="match status" value="1"/>
</dbReference>
<proteinExistence type="inferred from homology"/>
<evidence type="ECO:0000313" key="11">
    <source>
        <dbReference type="Proteomes" id="UP000192288"/>
    </source>
</evidence>
<dbReference type="Proteomes" id="UP000192288">
    <property type="component" value="Unassembled WGS sequence"/>
</dbReference>
<evidence type="ECO:0000259" key="8">
    <source>
        <dbReference type="Pfam" id="PF02836"/>
    </source>
</evidence>
<name>A0A1X0VFE7_LEUPS</name>
<dbReference type="InterPro" id="IPR023230">
    <property type="entry name" value="Glyco_hydro_2_CS"/>
</dbReference>
<dbReference type="InterPro" id="IPR008979">
    <property type="entry name" value="Galactose-bd-like_sf"/>
</dbReference>
<dbReference type="InterPro" id="IPR023232">
    <property type="entry name" value="Glyco_hydro_2_AS"/>
</dbReference>
<reference evidence="10 11" key="1">
    <citation type="journal article" date="2017" name="Front. Microbiol.">
        <title>Genomic Characterization of Dairy Associated Leuconostoc Species and Diversity of Leuconostocs in Undefined Mixed Mesophilic Starter Cultures.</title>
        <authorList>
            <person name="Frantzen C.A."/>
            <person name="Kot W."/>
            <person name="Pedersen T.B."/>
            <person name="Ardo Y.M."/>
            <person name="Broadbent J.R."/>
            <person name="Neve H."/>
            <person name="Hansen L.H."/>
            <person name="Dal Bello F."/>
            <person name="Ostlie H.M."/>
            <person name="Kleppen H.P."/>
            <person name="Vogensen F.K."/>
            <person name="Holo H."/>
        </authorList>
    </citation>
    <scope>NUCLEOTIDE SEQUENCE [LARGE SCALE GENOMIC DNA]</scope>
    <source>
        <strain evidence="10 11">LMGCF08</strain>
    </source>
</reference>
<evidence type="ECO:0000256" key="4">
    <source>
        <dbReference type="ARBA" id="ARBA00022801"/>
    </source>
</evidence>
<evidence type="ECO:0000259" key="9">
    <source>
        <dbReference type="Pfam" id="PF02837"/>
    </source>
</evidence>
<feature type="domain" description="Glycosyl hydrolases family 2 sugar binding" evidence="9">
    <location>
        <begin position="43"/>
        <end position="227"/>
    </location>
</feature>